<sequence length="312" mass="36588">MTKELFIEKLNSIREQLNNSLNVIFLLSNGELKRADIIETTKESLVSQYQSSFNFLCTNDELSFLNLSSPDDRNNVLYLYDLPERPDLFSHLETLSSIQNIEELDYFNFTLDSLSDIEGYFVLFGTATNNVLFFRKQMSVNLFKRGKTYLKRLHDSQFTDVQDEFLRIDGKIDLFYVDSNVVIWNVKILERHYEFRYIMENEATQTLEQISGLEILENLDVLSERVSDVSFVRKLSKIASNSPVFTLPASSIIQFVRSHSILSEYFRFNNGENKIMLDTKKSQDWFLKLMNDDFLHSQLTDFHYQTPAKDKL</sequence>
<dbReference type="Proteomes" id="UP000267623">
    <property type="component" value="Unassembled WGS sequence"/>
</dbReference>
<dbReference type="AlphaFoldDB" id="A0A3N0XBS7"/>
<protein>
    <submittedName>
        <fullName evidence="1">DUF4868 domain-containing protein</fullName>
    </submittedName>
</protein>
<name>A0A3N0XBS7_9FLAO</name>
<dbReference type="InterPro" id="IPR032359">
    <property type="entry name" value="KwaB-like"/>
</dbReference>
<evidence type="ECO:0000313" key="1">
    <source>
        <dbReference type="EMBL" id="ROI14816.1"/>
    </source>
</evidence>
<dbReference type="InterPro" id="IPR048119">
    <property type="entry name" value="KwaB"/>
</dbReference>
<dbReference type="EMBL" id="RJTU01000011">
    <property type="protein sequence ID" value="ROI14816.1"/>
    <property type="molecule type" value="Genomic_DNA"/>
</dbReference>
<dbReference type="RefSeq" id="WP_123280320.1">
    <property type="nucleotide sequence ID" value="NZ_RJTU01000011.1"/>
</dbReference>
<accession>A0A3N0XBS7</accession>
<proteinExistence type="predicted"/>
<dbReference type="Pfam" id="PF16162">
    <property type="entry name" value="KwaB"/>
    <property type="match status" value="1"/>
</dbReference>
<reference evidence="2" key="2">
    <citation type="submission" date="2018-11" db="EMBL/GenBank/DDBJ databases">
        <title>Proposal to divide the Flavobacteriaceae and reorganize its genera based on Amino Acid Identity values calculated from whole genome sequences.</title>
        <authorList>
            <person name="Nicholson A.C."/>
            <person name="Gulvik C.A."/>
            <person name="Whitney A.M."/>
            <person name="Humrighouse B.W."/>
            <person name="Bell M."/>
            <person name="Holmes B."/>
            <person name="Steigerwalt A."/>
            <person name="Villarma A."/>
            <person name="Sheth M."/>
            <person name="Batra D."/>
            <person name="Pryor J."/>
            <person name="Bernardet J.-F."/>
            <person name="Hugo C."/>
            <person name="Kampfer P."/>
            <person name="Newman J."/>
            <person name="Mcquiston J.R."/>
        </authorList>
    </citation>
    <scope>NUCLEOTIDE SEQUENCE [LARGE SCALE GENOMIC DNA]</scope>
    <source>
        <strain evidence="2">DSM 22165</strain>
    </source>
</reference>
<gene>
    <name evidence="1" type="ORF">EGH73_01225</name>
</gene>
<reference evidence="2" key="1">
    <citation type="submission" date="2018-11" db="EMBL/GenBank/DDBJ databases">
        <title>Proposal to divide the Flavobacteriaceae and reorganize its genera based on Amino Acid Identity values calculated from whole genome sequences.</title>
        <authorList>
            <person name="Nicholson A.C."/>
            <person name="Gulvik C.A."/>
            <person name="Whitney A.M."/>
            <person name="Humrighouse B.W."/>
            <person name="Bell M."/>
            <person name="Holmes B."/>
            <person name="Steigerwalt A."/>
            <person name="Villarma A."/>
            <person name="Sheth M."/>
            <person name="Batra D."/>
            <person name="Pryor J."/>
            <person name="Bernardet J.-F."/>
            <person name="Hugo C."/>
            <person name="Kampfer P."/>
            <person name="Newman J."/>
            <person name="Mcquiston J."/>
        </authorList>
    </citation>
    <scope>NUCLEOTIDE SEQUENCE [LARGE SCALE GENOMIC DNA]</scope>
    <source>
        <strain evidence="2">DSM 22165</strain>
    </source>
</reference>
<dbReference type="NCBIfam" id="NF041623">
    <property type="entry name" value="KwaB"/>
    <property type="match status" value="1"/>
</dbReference>
<organism evidence="1 2">
    <name type="scientific">Epilithonimonas hominis</name>
    <dbReference type="NCBI Taxonomy" id="420404"/>
    <lineage>
        <taxon>Bacteria</taxon>
        <taxon>Pseudomonadati</taxon>
        <taxon>Bacteroidota</taxon>
        <taxon>Flavobacteriia</taxon>
        <taxon>Flavobacteriales</taxon>
        <taxon>Weeksellaceae</taxon>
        <taxon>Chryseobacterium group</taxon>
        <taxon>Epilithonimonas</taxon>
    </lineage>
</organism>
<evidence type="ECO:0000313" key="2">
    <source>
        <dbReference type="Proteomes" id="UP000267623"/>
    </source>
</evidence>
<comment type="caution">
    <text evidence="1">The sequence shown here is derived from an EMBL/GenBank/DDBJ whole genome shotgun (WGS) entry which is preliminary data.</text>
</comment>